<proteinExistence type="predicted"/>
<name>A0ABD3GQT0_9MARC</name>
<evidence type="ECO:0000313" key="4">
    <source>
        <dbReference type="EMBL" id="KAL3680542.1"/>
    </source>
</evidence>
<dbReference type="InterPro" id="IPR051558">
    <property type="entry name" value="Metallophosphoesterase_PAP"/>
</dbReference>
<evidence type="ECO:0000259" key="3">
    <source>
        <dbReference type="Pfam" id="PF00149"/>
    </source>
</evidence>
<dbReference type="AlphaFoldDB" id="A0ABD3GQT0"/>
<dbReference type="PANTHER" id="PTHR10161">
    <property type="entry name" value="TARTRATE-RESISTANT ACID PHOSPHATASE TYPE 5"/>
    <property type="match status" value="1"/>
</dbReference>
<evidence type="ECO:0000313" key="5">
    <source>
        <dbReference type="Proteomes" id="UP001633002"/>
    </source>
</evidence>
<sequence>MPNESRTCGQRKESFTSSLDIYDQDLISFFWMMQMGRVGKELDVDFIVSAGDNFYKTGLKNVEDDNFDLSFTDVYTEESLQKRWYAVLGNHDYKGDETTQVDKRLQQKDTRWFCDYFYTIPVSVGPSSTGE</sequence>
<feature type="domain" description="Calcineurin-like phosphoesterase" evidence="3">
    <location>
        <begin position="37"/>
        <end position="122"/>
    </location>
</feature>
<keyword evidence="5" id="KW-1185">Reference proteome</keyword>
<evidence type="ECO:0000256" key="2">
    <source>
        <dbReference type="ARBA" id="ARBA00022801"/>
    </source>
</evidence>
<keyword evidence="2" id="KW-0378">Hydrolase</keyword>
<keyword evidence="1" id="KW-0732">Signal</keyword>
<dbReference type="PANTHER" id="PTHR10161:SF36">
    <property type="entry name" value="PURPLE ACID PHOSPHATASE 3"/>
    <property type="match status" value="1"/>
</dbReference>
<dbReference type="EMBL" id="JBJQOH010000007">
    <property type="protein sequence ID" value="KAL3680542.1"/>
    <property type="molecule type" value="Genomic_DNA"/>
</dbReference>
<evidence type="ECO:0000256" key="1">
    <source>
        <dbReference type="ARBA" id="ARBA00022729"/>
    </source>
</evidence>
<dbReference type="Proteomes" id="UP001633002">
    <property type="component" value="Unassembled WGS sequence"/>
</dbReference>
<dbReference type="SUPFAM" id="SSF56300">
    <property type="entry name" value="Metallo-dependent phosphatases"/>
    <property type="match status" value="1"/>
</dbReference>
<dbReference type="Gene3D" id="3.60.21.10">
    <property type="match status" value="1"/>
</dbReference>
<dbReference type="InterPro" id="IPR029052">
    <property type="entry name" value="Metallo-depent_PP-like"/>
</dbReference>
<accession>A0ABD3GQT0</accession>
<dbReference type="Pfam" id="PF00149">
    <property type="entry name" value="Metallophos"/>
    <property type="match status" value="1"/>
</dbReference>
<gene>
    <name evidence="4" type="ORF">R1sor_023498</name>
</gene>
<comment type="caution">
    <text evidence="4">The sequence shown here is derived from an EMBL/GenBank/DDBJ whole genome shotgun (WGS) entry which is preliminary data.</text>
</comment>
<dbReference type="InterPro" id="IPR004843">
    <property type="entry name" value="Calcineurin-like_PHP"/>
</dbReference>
<protein>
    <recommendedName>
        <fullName evidence="3">Calcineurin-like phosphoesterase domain-containing protein</fullName>
    </recommendedName>
</protein>
<dbReference type="GO" id="GO:0016787">
    <property type="term" value="F:hydrolase activity"/>
    <property type="evidence" value="ECO:0007669"/>
    <property type="project" value="UniProtKB-KW"/>
</dbReference>
<reference evidence="4 5" key="1">
    <citation type="submission" date="2024-09" db="EMBL/GenBank/DDBJ databases">
        <title>Chromosome-scale assembly of Riccia sorocarpa.</title>
        <authorList>
            <person name="Paukszto L."/>
        </authorList>
    </citation>
    <scope>NUCLEOTIDE SEQUENCE [LARGE SCALE GENOMIC DNA]</scope>
    <source>
        <strain evidence="4">LP-2024</strain>
        <tissue evidence="4">Aerial parts of the thallus</tissue>
    </source>
</reference>
<organism evidence="4 5">
    <name type="scientific">Riccia sorocarpa</name>
    <dbReference type="NCBI Taxonomy" id="122646"/>
    <lineage>
        <taxon>Eukaryota</taxon>
        <taxon>Viridiplantae</taxon>
        <taxon>Streptophyta</taxon>
        <taxon>Embryophyta</taxon>
        <taxon>Marchantiophyta</taxon>
        <taxon>Marchantiopsida</taxon>
        <taxon>Marchantiidae</taxon>
        <taxon>Marchantiales</taxon>
        <taxon>Ricciaceae</taxon>
        <taxon>Riccia</taxon>
    </lineage>
</organism>